<dbReference type="CDD" id="cd01169">
    <property type="entry name" value="HMPP_kinase"/>
    <property type="match status" value="1"/>
</dbReference>
<dbReference type="SUPFAM" id="SSF53613">
    <property type="entry name" value="Ribokinase-like"/>
    <property type="match status" value="1"/>
</dbReference>
<accession>A0A1G5SCD0</accession>
<gene>
    <name evidence="4" type="ORF">NSMM_260098</name>
</gene>
<dbReference type="RefSeq" id="WP_090284576.1">
    <property type="nucleotide sequence ID" value="NZ_FMWO01000032.1"/>
</dbReference>
<protein>
    <recommendedName>
        <fullName evidence="2">hydroxymethylpyrimidine kinase</fullName>
        <ecNumber evidence="2">2.7.1.49</ecNumber>
    </recommendedName>
</protein>
<dbReference type="EMBL" id="FMWO01000032">
    <property type="protein sequence ID" value="SCZ84802.1"/>
    <property type="molecule type" value="Genomic_DNA"/>
</dbReference>
<dbReference type="Gene3D" id="3.40.1190.20">
    <property type="match status" value="1"/>
</dbReference>
<dbReference type="GO" id="GO:0008972">
    <property type="term" value="F:phosphomethylpyrimidine kinase activity"/>
    <property type="evidence" value="ECO:0007669"/>
    <property type="project" value="InterPro"/>
</dbReference>
<dbReference type="AlphaFoldDB" id="A0A1G5SCD0"/>
<dbReference type="PANTHER" id="PTHR20858:SF17">
    <property type="entry name" value="HYDROXYMETHYLPYRIMIDINE_PHOSPHOMETHYLPYRIMIDINE KINASE THI20-RELATED"/>
    <property type="match status" value="1"/>
</dbReference>
<evidence type="ECO:0000256" key="1">
    <source>
        <dbReference type="ARBA" id="ARBA00004948"/>
    </source>
</evidence>
<dbReference type="InterPro" id="IPR004399">
    <property type="entry name" value="HMP/HMP-P_kinase_dom"/>
</dbReference>
<dbReference type="EC" id="2.7.1.49" evidence="2"/>
<dbReference type="InterPro" id="IPR029056">
    <property type="entry name" value="Ribokinase-like"/>
</dbReference>
<sequence length="283" mass="30624">MPLPPPIVLTFAASDPSGGAGVQADIMTITGLGCYPASVLTAVTVQDTIGVEDFFVLDAEWIIDQARALLQDMPVQAFKVGMVGSVEIVAAITEIVSDYPDIPLVLDTVLGSGRGDLFANNQVIMAMREMLFPQATIITPNSIEARRIALEYEDDEETDGLSECANKLLQWGCGYVLIKGSHENTPKVVNTLYGPGGVLRSDAWERLPGSYHGSGCTLSSAMAALLAQGVSINDSVSEAQEYTWQTLKKGFRPGMGQYIPDRFFWMDDENLSKHDRPDGEDEA</sequence>
<feature type="domain" description="Pyridoxamine kinase/Phosphomethylpyrimidine kinase" evidence="3">
    <location>
        <begin position="15"/>
        <end position="257"/>
    </location>
</feature>
<dbReference type="Pfam" id="PF08543">
    <property type="entry name" value="Phos_pyr_kin"/>
    <property type="match status" value="1"/>
</dbReference>
<dbReference type="GO" id="GO:0005829">
    <property type="term" value="C:cytosol"/>
    <property type="evidence" value="ECO:0007669"/>
    <property type="project" value="TreeGrafter"/>
</dbReference>
<organism evidence="4 5">
    <name type="scientific">Nitrosomonas mobilis</name>
    <dbReference type="NCBI Taxonomy" id="51642"/>
    <lineage>
        <taxon>Bacteria</taxon>
        <taxon>Pseudomonadati</taxon>
        <taxon>Pseudomonadota</taxon>
        <taxon>Betaproteobacteria</taxon>
        <taxon>Nitrosomonadales</taxon>
        <taxon>Nitrosomonadaceae</taxon>
        <taxon>Nitrosomonas</taxon>
    </lineage>
</organism>
<dbReference type="OrthoDB" id="9810880at2"/>
<reference evidence="4 5" key="1">
    <citation type="submission" date="2016-10" db="EMBL/GenBank/DDBJ databases">
        <authorList>
            <person name="de Groot N.N."/>
        </authorList>
    </citation>
    <scope>NUCLEOTIDE SEQUENCE [LARGE SCALE GENOMIC DNA]</scope>
    <source>
        <strain evidence="4">1</strain>
    </source>
</reference>
<dbReference type="UniPathway" id="UPA00060">
    <property type="reaction ID" value="UER00138"/>
</dbReference>
<dbReference type="GO" id="GO:0009228">
    <property type="term" value="P:thiamine biosynthetic process"/>
    <property type="evidence" value="ECO:0007669"/>
    <property type="project" value="InterPro"/>
</dbReference>
<dbReference type="PANTHER" id="PTHR20858">
    <property type="entry name" value="PHOSPHOMETHYLPYRIMIDINE KINASE"/>
    <property type="match status" value="1"/>
</dbReference>
<dbReference type="Proteomes" id="UP000198729">
    <property type="component" value="Unassembled WGS sequence"/>
</dbReference>
<proteinExistence type="predicted"/>
<dbReference type="GO" id="GO:0009229">
    <property type="term" value="P:thiamine diphosphate biosynthetic process"/>
    <property type="evidence" value="ECO:0007669"/>
    <property type="project" value="UniProtKB-UniPathway"/>
</dbReference>
<name>A0A1G5SCD0_9PROT</name>
<comment type="pathway">
    <text evidence="1">Cofactor biosynthesis; thiamine diphosphate biosynthesis.</text>
</comment>
<evidence type="ECO:0000313" key="5">
    <source>
        <dbReference type="Proteomes" id="UP000198729"/>
    </source>
</evidence>
<keyword evidence="4" id="KW-0808">Transferase</keyword>
<keyword evidence="4" id="KW-0418">Kinase</keyword>
<evidence type="ECO:0000256" key="2">
    <source>
        <dbReference type="ARBA" id="ARBA00012135"/>
    </source>
</evidence>
<dbReference type="InterPro" id="IPR013749">
    <property type="entry name" value="PM/HMP-P_kinase-1"/>
</dbReference>
<evidence type="ECO:0000313" key="4">
    <source>
        <dbReference type="EMBL" id="SCZ84802.1"/>
    </source>
</evidence>
<evidence type="ECO:0000259" key="3">
    <source>
        <dbReference type="Pfam" id="PF08543"/>
    </source>
</evidence>
<dbReference type="GO" id="GO:0008902">
    <property type="term" value="F:hydroxymethylpyrimidine kinase activity"/>
    <property type="evidence" value="ECO:0007669"/>
    <property type="project" value="UniProtKB-EC"/>
</dbReference>
<keyword evidence="5" id="KW-1185">Reference proteome</keyword>
<dbReference type="STRING" id="51642.NSMM_260098"/>